<name>A0A7S9DFK9_9CNID</name>
<proteinExistence type="predicted"/>
<keyword evidence="1" id="KW-0812">Transmembrane</keyword>
<sequence>MSQLDVSIFYSHLLILLISLYIFSHFAVIILSTYYYNGKIRFIKNYHITRSTENKGNVSILLKIFD</sequence>
<accession>A0A7S9DFK9</accession>
<gene>
    <name evidence="2" type="primary">ATP8</name>
</gene>
<organism evidence="2">
    <name type="scientific">Eutima sp. BMK-2020</name>
    <dbReference type="NCBI Taxonomy" id="2790655"/>
    <lineage>
        <taxon>Eukaryota</taxon>
        <taxon>Metazoa</taxon>
        <taxon>Cnidaria</taxon>
        <taxon>Hydrozoa</taxon>
        <taxon>Hydroidolina</taxon>
        <taxon>Leptothecata</taxon>
        <taxon>Eirenidae</taxon>
        <taxon>Eutima</taxon>
    </lineage>
</organism>
<evidence type="ECO:0000256" key="1">
    <source>
        <dbReference type="SAM" id="Phobius"/>
    </source>
</evidence>
<evidence type="ECO:0000313" key="2">
    <source>
        <dbReference type="EMBL" id="QPF96864.1"/>
    </source>
</evidence>
<protein>
    <submittedName>
        <fullName evidence="2">ATP synthase F0 subunit 8</fullName>
    </submittedName>
</protein>
<feature type="transmembrane region" description="Helical" evidence="1">
    <location>
        <begin position="12"/>
        <end position="36"/>
    </location>
</feature>
<geneLocation type="mitochondrion" evidence="2"/>
<keyword evidence="1" id="KW-0472">Membrane</keyword>
<dbReference type="EMBL" id="MW066348">
    <property type="protein sequence ID" value="QPF96864.1"/>
    <property type="molecule type" value="Genomic_DNA"/>
</dbReference>
<dbReference type="AlphaFoldDB" id="A0A7S9DFK9"/>
<reference evidence="2" key="1">
    <citation type="submission" date="2020-10" db="EMBL/GenBank/DDBJ databases">
        <title>The linear mitochondrial genome of commensal hydroid Eutima species (Cnidaria, Hydrozoa, Eirenidae).</title>
        <authorList>
            <person name="Seo J.S."/>
            <person name="Rhee J.-S."/>
        </authorList>
    </citation>
    <scope>NUCLEOTIDE SEQUENCE</scope>
</reference>
<keyword evidence="2" id="KW-0496">Mitochondrion</keyword>
<keyword evidence="1" id="KW-1133">Transmembrane helix</keyword>